<dbReference type="InterPro" id="IPR001034">
    <property type="entry name" value="DeoR_HTH"/>
</dbReference>
<evidence type="ECO:0000256" key="7">
    <source>
        <dbReference type="ARBA" id="ARBA00023160"/>
    </source>
</evidence>
<protein>
    <recommendedName>
        <fullName evidence="9">Transcription factor FapR</fullName>
    </recommendedName>
    <alternativeName>
        <fullName evidence="9">Fatty acid and phospholipid biosynthesis regulator</fullName>
    </alternativeName>
</protein>
<keyword evidence="3 9" id="KW-0276">Fatty acid metabolism</keyword>
<keyword evidence="5 9" id="KW-0443">Lipid metabolism</keyword>
<comment type="similarity">
    <text evidence="9">Belongs to the FapR family.</text>
</comment>
<keyword evidence="7 9" id="KW-0275">Fatty acid biosynthesis</keyword>
<evidence type="ECO:0000256" key="8">
    <source>
        <dbReference type="ARBA" id="ARBA00023163"/>
    </source>
</evidence>
<evidence type="ECO:0000256" key="1">
    <source>
        <dbReference type="ARBA" id="ARBA00022491"/>
    </source>
</evidence>
<dbReference type="InterPro" id="IPR036388">
    <property type="entry name" value="WH-like_DNA-bd_sf"/>
</dbReference>
<evidence type="ECO:0000256" key="4">
    <source>
        <dbReference type="ARBA" id="ARBA00023015"/>
    </source>
</evidence>
<accession>A0ABV8UTF2</accession>
<dbReference type="InterPro" id="IPR017275">
    <property type="entry name" value="Transcription_factor_FapR"/>
</dbReference>
<reference evidence="12" key="1">
    <citation type="journal article" date="2019" name="Int. J. Syst. Evol. Microbiol.">
        <title>The Global Catalogue of Microorganisms (GCM) 10K type strain sequencing project: providing services to taxonomists for standard genome sequencing and annotation.</title>
        <authorList>
            <consortium name="The Broad Institute Genomics Platform"/>
            <consortium name="The Broad Institute Genome Sequencing Center for Infectious Disease"/>
            <person name="Wu L."/>
            <person name="Ma J."/>
        </authorList>
    </citation>
    <scope>NUCLEOTIDE SEQUENCE [LARGE SCALE GENOMIC DNA]</scope>
    <source>
        <strain evidence="12">CCUG 50353</strain>
    </source>
</reference>
<dbReference type="HAMAP" id="MF_01814">
    <property type="entry name" value="Transcrip_fact_FapR"/>
    <property type="match status" value="1"/>
</dbReference>
<dbReference type="RefSeq" id="WP_378140957.1">
    <property type="nucleotide sequence ID" value="NZ_JBHSEF010000011.1"/>
</dbReference>
<keyword evidence="4 9" id="KW-0805">Transcription regulation</keyword>
<evidence type="ECO:0000256" key="5">
    <source>
        <dbReference type="ARBA" id="ARBA00023098"/>
    </source>
</evidence>
<evidence type="ECO:0000313" key="12">
    <source>
        <dbReference type="Proteomes" id="UP001595733"/>
    </source>
</evidence>
<dbReference type="NCBIfam" id="NF003359">
    <property type="entry name" value="PRK04424.1"/>
    <property type="match status" value="1"/>
</dbReference>
<feature type="domain" description="HTH deoR-type" evidence="10">
    <location>
        <begin position="10"/>
        <end position="52"/>
    </location>
</feature>
<dbReference type="Gene3D" id="3.10.129.10">
    <property type="entry name" value="Hotdog Thioesterase"/>
    <property type="match status" value="1"/>
</dbReference>
<keyword evidence="12" id="KW-1185">Reference proteome</keyword>
<dbReference type="InterPro" id="IPR029069">
    <property type="entry name" value="HotDog_dom_sf"/>
</dbReference>
<dbReference type="Proteomes" id="UP001595733">
    <property type="component" value="Unassembled WGS sequence"/>
</dbReference>
<dbReference type="Gene3D" id="1.10.10.10">
    <property type="entry name" value="Winged helix-like DNA-binding domain superfamily/Winged helix DNA-binding domain"/>
    <property type="match status" value="1"/>
</dbReference>
<evidence type="ECO:0000256" key="9">
    <source>
        <dbReference type="HAMAP-Rule" id="MF_01814"/>
    </source>
</evidence>
<dbReference type="Pfam" id="PF08220">
    <property type="entry name" value="HTH_DeoR"/>
    <property type="match status" value="1"/>
</dbReference>
<evidence type="ECO:0000259" key="10">
    <source>
        <dbReference type="Pfam" id="PF08220"/>
    </source>
</evidence>
<keyword evidence="8 9" id="KW-0804">Transcription</keyword>
<dbReference type="PIRSF" id="PIRSF037733">
    <property type="entry name" value="Transcription_factor_FapR"/>
    <property type="match status" value="1"/>
</dbReference>
<sequence length="196" mass="22451">MKVRYSKKERQSQLMEKLNQQPFITDEQLAEMFRVSVQTIRLDRMELAIPELRERIRHVANDRLETVKSLTEADVIGEIVDLTLGKSAISLLEVGQEHVFKKRNIVRGHHLFAQANSLAVAILDDELALTKSSTVHFIKQVKIGDRVIAKATVKEQRSETNSLIHVVSKVNQETVFEGEFDMYHSSNTKTKKKVIE</sequence>
<evidence type="ECO:0000313" key="11">
    <source>
        <dbReference type="EMBL" id="MFC4354419.1"/>
    </source>
</evidence>
<evidence type="ECO:0000256" key="2">
    <source>
        <dbReference type="ARBA" id="ARBA00022516"/>
    </source>
</evidence>
<evidence type="ECO:0000256" key="6">
    <source>
        <dbReference type="ARBA" id="ARBA00023125"/>
    </source>
</evidence>
<comment type="caution">
    <text evidence="11">The sequence shown here is derived from an EMBL/GenBank/DDBJ whole genome shotgun (WGS) entry which is preliminary data.</text>
</comment>
<dbReference type="EMBL" id="JBHSEF010000011">
    <property type="protein sequence ID" value="MFC4354419.1"/>
    <property type="molecule type" value="Genomic_DNA"/>
</dbReference>
<keyword evidence="6 9" id="KW-0238">DNA-binding</keyword>
<gene>
    <name evidence="9 11" type="primary">fapR</name>
    <name evidence="11" type="ORF">ACFO0S_04925</name>
</gene>
<evidence type="ECO:0000256" key="3">
    <source>
        <dbReference type="ARBA" id="ARBA00022832"/>
    </source>
</evidence>
<comment type="function">
    <text evidence="9">Transcriptional factor involved in regulation of membrane lipid biosynthesis by repressing genes involved in fatty acid and phospholipid metabolism.</text>
</comment>
<name>A0ABV8UTF2_9BACL</name>
<keyword evidence="2 9" id="KW-0444">Lipid biosynthesis</keyword>
<organism evidence="11 12">
    <name type="scientific">Chryseomicrobium palamuruense</name>
    <dbReference type="NCBI Taxonomy" id="682973"/>
    <lineage>
        <taxon>Bacteria</taxon>
        <taxon>Bacillati</taxon>
        <taxon>Bacillota</taxon>
        <taxon>Bacilli</taxon>
        <taxon>Bacillales</taxon>
        <taxon>Caryophanaceae</taxon>
        <taxon>Chryseomicrobium</taxon>
    </lineage>
</organism>
<dbReference type="SUPFAM" id="SSF54637">
    <property type="entry name" value="Thioesterase/thiol ester dehydrase-isomerase"/>
    <property type="match status" value="1"/>
</dbReference>
<proteinExistence type="inferred from homology"/>
<keyword evidence="1 9" id="KW-0678">Repressor</keyword>